<accession>A0ABU8WDK7</accession>
<dbReference type="SUPFAM" id="SSF53850">
    <property type="entry name" value="Periplasmic binding protein-like II"/>
    <property type="match status" value="1"/>
</dbReference>
<proteinExistence type="inferred from homology"/>
<comment type="subcellular location">
    <subcellularLocation>
        <location evidence="1">Periplasm</location>
    </subcellularLocation>
</comment>
<comment type="caution">
    <text evidence="3">The sequence shown here is derived from an EMBL/GenBank/DDBJ whole genome shotgun (WGS) entry which is preliminary data.</text>
</comment>
<dbReference type="PANTHER" id="PTHR43649:SF12">
    <property type="entry name" value="DIACETYLCHITOBIOSE BINDING PROTEIN DASA"/>
    <property type="match status" value="1"/>
</dbReference>
<sequence>MTTEYSRRQITRLLGSAAAGLAMPALSMAQARKRQFEGRTVNLLAVQFGHHQHLWNLIPEFQKETGIKVNLEYAPFDQTREKTLLDMSSKTGRFDLFTIDIMWLAEYAAAGYLEPLSKYLKNKDLTADDYDIDDFVPRVFSGTGIYNNTLYNIAFDSGTVGHEFRRDWMEKANLPVPKRFDGKFTHTAFMETVGTLNEASKGVAGYVTQPQRWFWGWTFTPLMYAFQKPANIGNEFVDKDWNVTVASDDNLAALKYYLGWRKFTPKNDANFGYGEVVSLYQQGKAAGGINYLGFIGEQFEGSSPVAGKNVYLHTPVGPHGRTDPFFGSWGLGVSADSKQKEAAWVFLQWITHKNQLIRASEKGAGLVRHSQFKSPTVAKAQPWVVDCYDFLLKTANPDERIRVPEWAQISEVMGLYGNKAWLNEMTPEQALEAMAKEMKDAFRKGGYYRSNAKNPPQLWRNLSYYDKKPSGWI</sequence>
<dbReference type="Gene3D" id="3.40.190.10">
    <property type="entry name" value="Periplasmic binding protein-like II"/>
    <property type="match status" value="2"/>
</dbReference>
<dbReference type="InterPro" id="IPR006059">
    <property type="entry name" value="SBP"/>
</dbReference>
<dbReference type="Pfam" id="PF01547">
    <property type="entry name" value="SBP_bac_1"/>
    <property type="match status" value="1"/>
</dbReference>
<keyword evidence="4" id="KW-1185">Reference proteome</keyword>
<dbReference type="RefSeq" id="WP_340340738.1">
    <property type="nucleotide sequence ID" value="NZ_JBBKZT010000001.1"/>
</dbReference>
<name>A0ABU8WDK7_9BURK</name>
<protein>
    <submittedName>
        <fullName evidence="3">Extracellular solute-binding protein</fullName>
    </submittedName>
</protein>
<dbReference type="PROSITE" id="PS51318">
    <property type="entry name" value="TAT"/>
    <property type="match status" value="1"/>
</dbReference>
<evidence type="ECO:0000256" key="2">
    <source>
        <dbReference type="ARBA" id="ARBA00008520"/>
    </source>
</evidence>
<organism evidence="3 4">
    <name type="scientific">Variovorax rhizosphaerae</name>
    <dbReference type="NCBI Taxonomy" id="1836200"/>
    <lineage>
        <taxon>Bacteria</taxon>
        <taxon>Pseudomonadati</taxon>
        <taxon>Pseudomonadota</taxon>
        <taxon>Betaproteobacteria</taxon>
        <taxon>Burkholderiales</taxon>
        <taxon>Comamonadaceae</taxon>
        <taxon>Variovorax</taxon>
    </lineage>
</organism>
<dbReference type="EMBL" id="JBBKZT010000001">
    <property type="protein sequence ID" value="MEJ8845580.1"/>
    <property type="molecule type" value="Genomic_DNA"/>
</dbReference>
<dbReference type="PANTHER" id="PTHR43649">
    <property type="entry name" value="ARABINOSE-BINDING PROTEIN-RELATED"/>
    <property type="match status" value="1"/>
</dbReference>
<gene>
    <name evidence="3" type="ORF">WKW82_02910</name>
</gene>
<dbReference type="InterPro" id="IPR050490">
    <property type="entry name" value="Bact_solute-bd_prot1"/>
</dbReference>
<evidence type="ECO:0000313" key="4">
    <source>
        <dbReference type="Proteomes" id="UP001385892"/>
    </source>
</evidence>
<evidence type="ECO:0000256" key="1">
    <source>
        <dbReference type="ARBA" id="ARBA00004418"/>
    </source>
</evidence>
<dbReference type="Proteomes" id="UP001385892">
    <property type="component" value="Unassembled WGS sequence"/>
</dbReference>
<evidence type="ECO:0000313" key="3">
    <source>
        <dbReference type="EMBL" id="MEJ8845580.1"/>
    </source>
</evidence>
<comment type="similarity">
    <text evidence="2">Belongs to the bacterial solute-binding protein 1 family.</text>
</comment>
<dbReference type="InterPro" id="IPR006311">
    <property type="entry name" value="TAT_signal"/>
</dbReference>
<reference evidence="3 4" key="1">
    <citation type="submission" date="2024-03" db="EMBL/GenBank/DDBJ databases">
        <title>Novel species of the genus Variovorax.</title>
        <authorList>
            <person name="Liu Q."/>
            <person name="Xin Y.-H."/>
        </authorList>
    </citation>
    <scope>NUCLEOTIDE SEQUENCE [LARGE SCALE GENOMIC DNA]</scope>
    <source>
        <strain evidence="3 4">KACC 18900</strain>
    </source>
</reference>